<organism evidence="9 10">
    <name type="scientific">Peltaster fructicola</name>
    <dbReference type="NCBI Taxonomy" id="286661"/>
    <lineage>
        <taxon>Eukaryota</taxon>
        <taxon>Fungi</taxon>
        <taxon>Dikarya</taxon>
        <taxon>Ascomycota</taxon>
        <taxon>Pezizomycotina</taxon>
        <taxon>Dothideomycetes</taxon>
        <taxon>Dothideomycetes incertae sedis</taxon>
        <taxon>Peltaster</taxon>
    </lineage>
</organism>
<evidence type="ECO:0000256" key="3">
    <source>
        <dbReference type="ARBA" id="ARBA00022946"/>
    </source>
</evidence>
<dbReference type="GO" id="GO:0005762">
    <property type="term" value="C:mitochondrial large ribosomal subunit"/>
    <property type="evidence" value="ECO:0007669"/>
    <property type="project" value="TreeGrafter"/>
</dbReference>
<proteinExistence type="inferred from homology"/>
<dbReference type="EMBL" id="CP051140">
    <property type="protein sequence ID" value="QIW96983.1"/>
    <property type="molecule type" value="Genomic_DNA"/>
</dbReference>
<keyword evidence="5" id="KW-0496">Mitochondrion</keyword>
<sequence length="296" mass="32081">MPLKGPSPLFVLPPRFLCPNVSRTFLREIHSIDNKKPSMNNRYNNMNGNLLGASQQAAFLRKENIIPRRSGALVIKQGMTGIYDPVTARRQACTVLQLDRCQVVSHKTMRKHGYWAVQIGSGTTESRNVSRPMRGHFAAQEVPISRDLAEFRVRNEAGLIPVGTVITADLFHEGQCVDVRAITKGKGFAGGMKRHGFSGQPASHGTSLTHRAMGSAGASQGSGSRVLPGKRMAGRMGGERHTIQNLKVMKVDKENGIVVVSGPVPGPKKSIVHIQDALKKPWAEAPTFPAPEVAAT</sequence>
<evidence type="ECO:0000256" key="8">
    <source>
        <dbReference type="RuleBase" id="RU003905"/>
    </source>
</evidence>
<dbReference type="InterPro" id="IPR000597">
    <property type="entry name" value="Ribosomal_uL3"/>
</dbReference>
<dbReference type="PROSITE" id="PS00474">
    <property type="entry name" value="RIBOSOMAL_L3"/>
    <property type="match status" value="1"/>
</dbReference>
<evidence type="ECO:0000256" key="7">
    <source>
        <dbReference type="ARBA" id="ARBA00035209"/>
    </source>
</evidence>
<evidence type="ECO:0000313" key="9">
    <source>
        <dbReference type="EMBL" id="QIW96983.1"/>
    </source>
</evidence>
<keyword evidence="4 8" id="KW-0689">Ribosomal protein</keyword>
<dbReference type="AlphaFoldDB" id="A0A6H0XQH8"/>
<dbReference type="HAMAP" id="MF_01325_B">
    <property type="entry name" value="Ribosomal_uL3_B"/>
    <property type="match status" value="1"/>
</dbReference>
<evidence type="ECO:0000313" key="10">
    <source>
        <dbReference type="Proteomes" id="UP000503462"/>
    </source>
</evidence>
<evidence type="ECO:0000256" key="5">
    <source>
        <dbReference type="ARBA" id="ARBA00023128"/>
    </source>
</evidence>
<dbReference type="GO" id="GO:0003735">
    <property type="term" value="F:structural constituent of ribosome"/>
    <property type="evidence" value="ECO:0007669"/>
    <property type="project" value="InterPro"/>
</dbReference>
<dbReference type="Gene3D" id="3.30.160.810">
    <property type="match status" value="1"/>
</dbReference>
<evidence type="ECO:0000256" key="1">
    <source>
        <dbReference type="ARBA" id="ARBA00004173"/>
    </source>
</evidence>
<evidence type="ECO:0000256" key="6">
    <source>
        <dbReference type="ARBA" id="ARBA00023274"/>
    </source>
</evidence>
<keyword evidence="6 8" id="KW-0687">Ribonucleoprotein</keyword>
<accession>A0A6H0XQH8</accession>
<gene>
    <name evidence="9" type="ORF">AMS68_002501</name>
</gene>
<dbReference type="PANTHER" id="PTHR11229">
    <property type="entry name" value="50S RIBOSOMAL PROTEIN L3"/>
    <property type="match status" value="1"/>
</dbReference>
<protein>
    <recommendedName>
        <fullName evidence="7">Large ribosomal subunit protein uL3m</fullName>
    </recommendedName>
</protein>
<name>A0A6H0XQH8_9PEZI</name>
<comment type="subcellular location">
    <subcellularLocation>
        <location evidence="1">Mitochondrion</location>
    </subcellularLocation>
</comment>
<dbReference type="SUPFAM" id="SSF50447">
    <property type="entry name" value="Translation proteins"/>
    <property type="match status" value="1"/>
</dbReference>
<dbReference type="FunFam" id="3.30.160.810:FF:000001">
    <property type="entry name" value="50S ribosomal protein L3"/>
    <property type="match status" value="1"/>
</dbReference>
<dbReference type="OrthoDB" id="274683at2759"/>
<keyword evidence="3" id="KW-0809">Transit peptide</keyword>
<comment type="similarity">
    <text evidence="2 8">Belongs to the universal ribosomal protein uL3 family.</text>
</comment>
<dbReference type="Gene3D" id="2.40.30.10">
    <property type="entry name" value="Translation factors"/>
    <property type="match status" value="1"/>
</dbReference>
<evidence type="ECO:0000256" key="2">
    <source>
        <dbReference type="ARBA" id="ARBA00006540"/>
    </source>
</evidence>
<dbReference type="InterPro" id="IPR009000">
    <property type="entry name" value="Transl_B-barrel_sf"/>
</dbReference>
<dbReference type="Proteomes" id="UP000503462">
    <property type="component" value="Chromosome 2"/>
</dbReference>
<dbReference type="InterPro" id="IPR019927">
    <property type="entry name" value="Ribosomal_uL3_bac/org-type"/>
</dbReference>
<evidence type="ECO:0000256" key="4">
    <source>
        <dbReference type="ARBA" id="ARBA00022980"/>
    </source>
</evidence>
<dbReference type="GO" id="GO:0006412">
    <property type="term" value="P:translation"/>
    <property type="evidence" value="ECO:0007669"/>
    <property type="project" value="InterPro"/>
</dbReference>
<reference evidence="9 10" key="1">
    <citation type="journal article" date="2016" name="Sci. Rep.">
        <title>Peltaster fructicola genome reveals evolution from an invasive phytopathogen to an ectophytic parasite.</title>
        <authorList>
            <person name="Xu C."/>
            <person name="Chen H."/>
            <person name="Gleason M.L."/>
            <person name="Xu J.R."/>
            <person name="Liu H."/>
            <person name="Zhang R."/>
            <person name="Sun G."/>
        </authorList>
    </citation>
    <scope>NUCLEOTIDE SEQUENCE [LARGE SCALE GENOMIC DNA]</scope>
    <source>
        <strain evidence="9 10">LNHT1506</strain>
    </source>
</reference>
<dbReference type="PANTHER" id="PTHR11229:SF8">
    <property type="entry name" value="LARGE RIBOSOMAL SUBUNIT PROTEIN UL3M"/>
    <property type="match status" value="1"/>
</dbReference>
<dbReference type="InterPro" id="IPR019926">
    <property type="entry name" value="Ribosomal_uL3_CS"/>
</dbReference>
<keyword evidence="10" id="KW-1185">Reference proteome</keyword>
<dbReference type="Pfam" id="PF00297">
    <property type="entry name" value="Ribosomal_L3"/>
    <property type="match status" value="1"/>
</dbReference>
<dbReference type="FunFam" id="2.40.30.10:FF:000004">
    <property type="entry name" value="50S ribosomal protein L3"/>
    <property type="match status" value="1"/>
</dbReference>
<dbReference type="NCBIfam" id="TIGR03625">
    <property type="entry name" value="L3_bact"/>
    <property type="match status" value="1"/>
</dbReference>